<evidence type="ECO:0000256" key="5">
    <source>
        <dbReference type="ARBA" id="ARBA00023235"/>
    </source>
</evidence>
<dbReference type="GO" id="GO:0003755">
    <property type="term" value="F:peptidyl-prolyl cis-trans isomerase activity"/>
    <property type="evidence" value="ECO:0007669"/>
    <property type="project" value="UniProtKB-KW"/>
</dbReference>
<reference evidence="9" key="1">
    <citation type="journal article" date="2019" name="Gigascience">
        <title>De novo genome assembly of the endangered Acer yangbiense, a plant species with extremely small populations endemic to Yunnan Province, China.</title>
        <authorList>
            <person name="Yang J."/>
            <person name="Wariss H.M."/>
            <person name="Tao L."/>
            <person name="Zhang R."/>
            <person name="Yun Q."/>
            <person name="Hollingsworth P."/>
            <person name="Dao Z."/>
            <person name="Luo G."/>
            <person name="Guo H."/>
            <person name="Ma Y."/>
            <person name="Sun W."/>
        </authorList>
    </citation>
    <scope>NUCLEOTIDE SEQUENCE [LARGE SCALE GENOMIC DNA]</scope>
    <source>
        <strain evidence="9">cv. Malutang</strain>
    </source>
</reference>
<dbReference type="Proteomes" id="UP000323000">
    <property type="component" value="Chromosome 1"/>
</dbReference>
<dbReference type="SUPFAM" id="SSF50891">
    <property type="entry name" value="Cyclophilin-like"/>
    <property type="match status" value="1"/>
</dbReference>
<dbReference type="GO" id="GO:0016018">
    <property type="term" value="F:cyclosporin A binding"/>
    <property type="evidence" value="ECO:0007669"/>
    <property type="project" value="TreeGrafter"/>
</dbReference>
<dbReference type="Gene3D" id="2.40.100.10">
    <property type="entry name" value="Cyclophilin-like"/>
    <property type="match status" value="1"/>
</dbReference>
<comment type="caution">
    <text evidence="8">The sequence shown here is derived from an EMBL/GenBank/DDBJ whole genome shotgun (WGS) entry which is preliminary data.</text>
</comment>
<evidence type="ECO:0000256" key="3">
    <source>
        <dbReference type="ARBA" id="ARBA00013194"/>
    </source>
</evidence>
<evidence type="ECO:0000256" key="1">
    <source>
        <dbReference type="ARBA" id="ARBA00000971"/>
    </source>
</evidence>
<name>A0A5C7IU42_9ROSI</name>
<feature type="region of interest" description="Disordered" evidence="6">
    <location>
        <begin position="245"/>
        <end position="278"/>
    </location>
</feature>
<dbReference type="PANTHER" id="PTHR11071:SF561">
    <property type="entry name" value="PEPTIDYL-PROLYL CIS-TRANS ISOMERASE D-RELATED"/>
    <property type="match status" value="1"/>
</dbReference>
<accession>A0A5C7IU42</accession>
<feature type="domain" description="PPIase cyclophilin-type" evidence="7">
    <location>
        <begin position="366"/>
        <end position="508"/>
    </location>
</feature>
<evidence type="ECO:0000256" key="4">
    <source>
        <dbReference type="ARBA" id="ARBA00023110"/>
    </source>
</evidence>
<comment type="similarity">
    <text evidence="2">Belongs to the cyclophilin-type PPIase family.</text>
</comment>
<sequence length="508" mass="57389">MTCCPSVSVSVSLFVNENEETKGQQVDDNKEGGQPPKITEHGKEKKKNKYKCHTLNIFRFTLVFQQVESVIEKEQEDSSDKDQDQNFKMDRVDESMYSHHTTTSFVRSPDDPPYRKKLFDDTDFQTHKSTFHTSSPPSTIADLYSAIASLIKENDSKTMTLIKESEERQLSCFRAKLNKIREEVRVGDRPIKKSTKENSGTSNQKNDKVSEEDRDGELPFKQVEKNDVQVDATCNVTVMEESVGQVKATAKSDGLNSKSDFDKHSSDPWVDDPADSKMVKDVDSRTILDENELKEINNCIELCIEVIVQKVNLKQRWDFLMEEMEAVRAIQEVQMSDHEKGNEGKVSYNMFKTKLIQEKMPNPRVFLDLNIGGQPAGRLVIELFFDSTPKTAENFQALYTGEKGIGENGKALHYKGTTFHRVIPMSIFNGGDLTEGNRLGGESIYSDSFTEENFRNKHIGPGILSMANTGPGTNNSQFLICTDKTEWLDGINVVFSTVVEGFEVMKAV</sequence>
<evidence type="ECO:0000256" key="6">
    <source>
        <dbReference type="SAM" id="MobiDB-lite"/>
    </source>
</evidence>
<feature type="compositionally biased region" description="Basic and acidic residues" evidence="6">
    <location>
        <begin position="19"/>
        <end position="31"/>
    </location>
</feature>
<comment type="catalytic activity">
    <reaction evidence="1">
        <text>[protein]-peptidylproline (omega=180) = [protein]-peptidylproline (omega=0)</text>
        <dbReference type="Rhea" id="RHEA:16237"/>
        <dbReference type="Rhea" id="RHEA-COMP:10747"/>
        <dbReference type="Rhea" id="RHEA-COMP:10748"/>
        <dbReference type="ChEBI" id="CHEBI:83833"/>
        <dbReference type="ChEBI" id="CHEBI:83834"/>
        <dbReference type="EC" id="5.2.1.8"/>
    </reaction>
</comment>
<keyword evidence="9" id="KW-1185">Reference proteome</keyword>
<dbReference type="InterPro" id="IPR002130">
    <property type="entry name" value="Cyclophilin-type_PPIase_dom"/>
</dbReference>
<proteinExistence type="inferred from homology"/>
<dbReference type="PROSITE" id="PS50072">
    <property type="entry name" value="CSA_PPIASE_2"/>
    <property type="match status" value="1"/>
</dbReference>
<feature type="region of interest" description="Disordered" evidence="6">
    <location>
        <begin position="15"/>
        <end position="46"/>
    </location>
</feature>
<evidence type="ECO:0000256" key="2">
    <source>
        <dbReference type="ARBA" id="ARBA00007365"/>
    </source>
</evidence>
<dbReference type="FunFam" id="2.40.100.10:FF:000025">
    <property type="entry name" value="Peptidyl-prolyl cis-trans isomerase CYP19-2"/>
    <property type="match status" value="1"/>
</dbReference>
<dbReference type="EMBL" id="VAHF01000001">
    <property type="protein sequence ID" value="TXG72860.1"/>
    <property type="molecule type" value="Genomic_DNA"/>
</dbReference>
<feature type="region of interest" description="Disordered" evidence="6">
    <location>
        <begin position="188"/>
        <end position="224"/>
    </location>
</feature>
<protein>
    <recommendedName>
        <fullName evidence="3">peptidylprolyl isomerase</fullName>
        <ecNumber evidence="3">5.2.1.8</ecNumber>
    </recommendedName>
</protein>
<keyword evidence="4" id="KW-0697">Rotamase</keyword>
<dbReference type="EC" id="5.2.1.8" evidence="3"/>
<dbReference type="InterPro" id="IPR029000">
    <property type="entry name" value="Cyclophilin-like_dom_sf"/>
</dbReference>
<organism evidence="8 9">
    <name type="scientific">Acer yangbiense</name>
    <dbReference type="NCBI Taxonomy" id="1000413"/>
    <lineage>
        <taxon>Eukaryota</taxon>
        <taxon>Viridiplantae</taxon>
        <taxon>Streptophyta</taxon>
        <taxon>Embryophyta</taxon>
        <taxon>Tracheophyta</taxon>
        <taxon>Spermatophyta</taxon>
        <taxon>Magnoliopsida</taxon>
        <taxon>eudicotyledons</taxon>
        <taxon>Gunneridae</taxon>
        <taxon>Pentapetalae</taxon>
        <taxon>rosids</taxon>
        <taxon>malvids</taxon>
        <taxon>Sapindales</taxon>
        <taxon>Sapindaceae</taxon>
        <taxon>Hippocastanoideae</taxon>
        <taxon>Acereae</taxon>
        <taxon>Acer</taxon>
    </lineage>
</organism>
<feature type="compositionally biased region" description="Basic and acidic residues" evidence="6">
    <location>
        <begin position="205"/>
        <end position="224"/>
    </location>
</feature>
<evidence type="ECO:0000313" key="9">
    <source>
        <dbReference type="Proteomes" id="UP000323000"/>
    </source>
</evidence>
<dbReference type="PANTHER" id="PTHR11071">
    <property type="entry name" value="PEPTIDYL-PROLYL CIS-TRANS ISOMERASE"/>
    <property type="match status" value="1"/>
</dbReference>
<dbReference type="PRINTS" id="PR00153">
    <property type="entry name" value="CSAPPISMRASE"/>
</dbReference>
<dbReference type="AlphaFoldDB" id="A0A5C7IU42"/>
<dbReference type="Pfam" id="PF00160">
    <property type="entry name" value="Pro_isomerase"/>
    <property type="match status" value="1"/>
</dbReference>
<gene>
    <name evidence="8" type="ORF">EZV62_001439</name>
</gene>
<evidence type="ECO:0000259" key="7">
    <source>
        <dbReference type="PROSITE" id="PS50072"/>
    </source>
</evidence>
<evidence type="ECO:0000313" key="8">
    <source>
        <dbReference type="EMBL" id="TXG72860.1"/>
    </source>
</evidence>
<dbReference type="GO" id="GO:0006457">
    <property type="term" value="P:protein folding"/>
    <property type="evidence" value="ECO:0007669"/>
    <property type="project" value="TreeGrafter"/>
</dbReference>
<dbReference type="OrthoDB" id="193499at2759"/>
<keyword evidence="5" id="KW-0413">Isomerase</keyword>
<dbReference type="GO" id="GO:0005737">
    <property type="term" value="C:cytoplasm"/>
    <property type="evidence" value="ECO:0007669"/>
    <property type="project" value="TreeGrafter"/>
</dbReference>